<sequence>MAKTYKEIVAEVRPIAPDAVVDIKIPTQETAERRTRFSISSQTIQDESSIKDEDDFARRCLASQGSIYFRQRKVYPRAFMWKVVDDSRILEIQSADLTRSSMDHYEANVTLRLDFQDAIIPSGVAFADTEDHEILNVFVITASKQLYTLSLRPEFFRRVASIDENISDWCKTCSPSPLTFAYPHRLHASGTTELFISLDSGALLRLMRRAGDDGSHWTPITFYEKGWGASFRGLMKWQAQQPVRFNGRNLDYNTANAIATTSDQTYVFAVCLNHTLKIWNLATNKLVASKDLLDRQVQRQDQTSYLLNPSDTSFIRVFNAERAMDGEYRYYVATYSPHEDGCFKFWAVKGGLTTQLAIEDLYPNAVLKPLDPDPSGSMFWNVADFHVKPMEEGRRMELWILWRNNILYNLCSVHFDFQSLVDDWSTNWVMTALETRRQDPPPVLVSTDLIDPTEKWLQYFFHPGRYPTEVLETAFVTYQEALKPRSSGASKKNVSLQGRLCSTIAATVSLRKYSETDMDFARYRVDTDTKWRQFWQIVEDINKRRFEAIGLAYDFYTDSPWIFLSSSCALIRECSSTELVLHNSGSVLHNAIESIGDRWRHRNLDSEFNDRYEQMSYLIEVAADFRKKLPADLHRQCQTALDAELFLEPSYSAPDRLAAFQERCGLAEQVSDDTFDSLCASMNEHLNIYVLPNELFYSVLDTVPLGFPGKDSDLLSTAFGLRVTVNGSQETILHIRQILYDLLLLVVFIDGEINQEESSTFNSVDLFSMLIVMMKEYEMMTWLASNTRVSRNRLVDETRDSSVPGFSLKSTESKKGNILASTILEDLFAIHIKPHPASGVPQTYTLTLGIRDVLSWVTRQGEVAFPNVLVFIQCDLIANGNIDLASDFLRFQPSTAWGTYAKGRLYVARSEFDTAAIYFQKAAHLLSSGRALGNLHEMSSNLLDIISVDSFNNGLPKYFQHILTIFEQARSFSHVADFASLALQALNSKSLEPMSKPEYASLRTDLLSRLFHASLKTSQFDKAYSALSRYTDLALQKSALSSLITNILNACGPGTAGIKHLLHFPLAVTPHLSSYLDEALVSLAKKQTSFSSMLDTPNRWHDGNTAPDYHRILHAYRVARNDYRGAAEVGYQTVQRLRKARDTPMHLTLTRRPSANQPRHIVEEDDPESKEIRHELLALINLLACVGKSEAYILVDLDTSDAESDRRRSVQMDSDENVFADPSSPLTPHSKTGRSLSFSSNSGSSHGGPQNKFWRRVVVTLDHLRREYQAELDRVSRIEQGDWEFGAVGTEDVDMDDDLSMVFR</sequence>
<evidence type="ECO:0000256" key="2">
    <source>
        <dbReference type="ARBA" id="ARBA00022448"/>
    </source>
</evidence>
<dbReference type="Pfam" id="PF11715">
    <property type="entry name" value="Beta-prop_Nup120_160"/>
    <property type="match status" value="1"/>
</dbReference>
<name>A0A232M3Q9_9EURO</name>
<evidence type="ECO:0000259" key="7">
    <source>
        <dbReference type="Pfam" id="PF23300"/>
    </source>
</evidence>
<dbReference type="GO" id="GO:0005643">
    <property type="term" value="C:nuclear pore"/>
    <property type="evidence" value="ECO:0007669"/>
    <property type="project" value="UniProtKB-ARBA"/>
</dbReference>
<evidence type="ECO:0000256" key="1">
    <source>
        <dbReference type="ARBA" id="ARBA00004123"/>
    </source>
</evidence>
<evidence type="ECO:0000259" key="5">
    <source>
        <dbReference type="Pfam" id="PF11715"/>
    </source>
</evidence>
<gene>
    <name evidence="8" type="ORF">Egran_01260</name>
</gene>
<dbReference type="EMBL" id="NPHW01002668">
    <property type="protein sequence ID" value="OXV10978.1"/>
    <property type="molecule type" value="Genomic_DNA"/>
</dbReference>
<evidence type="ECO:0000256" key="4">
    <source>
        <dbReference type="SAM" id="MobiDB-lite"/>
    </source>
</evidence>
<keyword evidence="3" id="KW-0539">Nucleus</keyword>
<dbReference type="SUPFAM" id="SSF50998">
    <property type="entry name" value="Quinoprotein alcohol dehydrogenase-like"/>
    <property type="match status" value="1"/>
</dbReference>
<feature type="domain" description="Nucleoporin Nup120 helical" evidence="6">
    <location>
        <begin position="641"/>
        <end position="770"/>
    </location>
</feature>
<dbReference type="InterPro" id="IPR011047">
    <property type="entry name" value="Quinoprotein_ADH-like_sf"/>
</dbReference>
<keyword evidence="2" id="KW-0813">Transport</keyword>
<comment type="subcellular location">
    <subcellularLocation>
        <location evidence="1">Nucleus</location>
    </subcellularLocation>
</comment>
<dbReference type="PANTHER" id="PTHR21286">
    <property type="entry name" value="NUCLEAR PORE COMPLEX PROTEIN NUP160"/>
    <property type="match status" value="1"/>
</dbReference>
<evidence type="ECO:0008006" key="10">
    <source>
        <dbReference type="Google" id="ProtNLM"/>
    </source>
</evidence>
<evidence type="ECO:0000256" key="3">
    <source>
        <dbReference type="ARBA" id="ARBA00023242"/>
    </source>
</evidence>
<dbReference type="OrthoDB" id="67716at2759"/>
<feature type="compositionally biased region" description="Low complexity" evidence="4">
    <location>
        <begin position="1233"/>
        <end position="1248"/>
    </location>
</feature>
<dbReference type="Pfam" id="PF21486">
    <property type="entry name" value="NUP120_helical"/>
    <property type="match status" value="1"/>
</dbReference>
<evidence type="ECO:0000313" key="8">
    <source>
        <dbReference type="EMBL" id="OXV10978.1"/>
    </source>
</evidence>
<comment type="caution">
    <text evidence="8">The sequence shown here is derived from an EMBL/GenBank/DDBJ whole genome shotgun (WGS) entry which is preliminary data.</text>
</comment>
<accession>A0A232M3Q9</accession>
<dbReference type="InterPro" id="IPR021717">
    <property type="entry name" value="Nucleoporin_Nup160"/>
</dbReference>
<evidence type="ECO:0000313" key="9">
    <source>
        <dbReference type="Proteomes" id="UP000243515"/>
    </source>
</evidence>
<proteinExistence type="predicted"/>
<dbReference type="InterPro" id="IPR059141">
    <property type="entry name" value="Beta-prop_Nup120_160"/>
</dbReference>
<dbReference type="Pfam" id="PF23300">
    <property type="entry name" value="HEAT_Nup120"/>
    <property type="match status" value="1"/>
</dbReference>
<reference evidence="8 9" key="1">
    <citation type="journal article" date="2015" name="Environ. Microbiol.">
        <title>Metagenome sequence of Elaphomyces granulatus from sporocarp tissue reveals Ascomycota ectomycorrhizal fingerprints of genome expansion and a Proteobacteria-rich microbiome.</title>
        <authorList>
            <person name="Quandt C.A."/>
            <person name="Kohler A."/>
            <person name="Hesse C.N."/>
            <person name="Sharpton T.J."/>
            <person name="Martin F."/>
            <person name="Spatafora J.W."/>
        </authorList>
    </citation>
    <scope>NUCLEOTIDE SEQUENCE [LARGE SCALE GENOMIC DNA]</scope>
    <source>
        <strain evidence="8 9">OSC145934</strain>
    </source>
</reference>
<dbReference type="Proteomes" id="UP000243515">
    <property type="component" value="Unassembled WGS sequence"/>
</dbReference>
<feature type="region of interest" description="Disordered" evidence="4">
    <location>
        <begin position="1203"/>
        <end position="1249"/>
    </location>
</feature>
<dbReference type="GO" id="GO:0017056">
    <property type="term" value="F:structural constituent of nuclear pore"/>
    <property type="evidence" value="ECO:0007669"/>
    <property type="project" value="TreeGrafter"/>
</dbReference>
<feature type="domain" description="Nucleoporin Nup120/160 beta-propeller" evidence="5">
    <location>
        <begin position="77"/>
        <end position="578"/>
    </location>
</feature>
<feature type="domain" description="Nucleoporin nup120-like HEAT repeat" evidence="7">
    <location>
        <begin position="872"/>
        <end position="1048"/>
    </location>
</feature>
<dbReference type="InterPro" id="IPR048884">
    <property type="entry name" value="Nup120_helical"/>
</dbReference>
<protein>
    <recommendedName>
        <fullName evidence="10">Nucleoporin Nup120/160-domain-containing protein</fullName>
    </recommendedName>
</protein>
<dbReference type="PANTHER" id="PTHR21286:SF0">
    <property type="entry name" value="NUCLEAR PORE COMPLEX PROTEIN NUP160"/>
    <property type="match status" value="1"/>
</dbReference>
<organism evidence="8 9">
    <name type="scientific">Elaphomyces granulatus</name>
    <dbReference type="NCBI Taxonomy" id="519963"/>
    <lineage>
        <taxon>Eukaryota</taxon>
        <taxon>Fungi</taxon>
        <taxon>Dikarya</taxon>
        <taxon>Ascomycota</taxon>
        <taxon>Pezizomycotina</taxon>
        <taxon>Eurotiomycetes</taxon>
        <taxon>Eurotiomycetidae</taxon>
        <taxon>Eurotiales</taxon>
        <taxon>Elaphomycetaceae</taxon>
        <taxon>Elaphomyces</taxon>
    </lineage>
</organism>
<dbReference type="InterPro" id="IPR056548">
    <property type="entry name" value="HEAT_Nup120"/>
</dbReference>
<keyword evidence="9" id="KW-1185">Reference proteome</keyword>
<evidence type="ECO:0000259" key="6">
    <source>
        <dbReference type="Pfam" id="PF21486"/>
    </source>
</evidence>